<protein>
    <submittedName>
        <fullName evidence="4">NAD(P)-dependent dehydrogenase (Short-subunit alcohol dehydrogenase family)</fullName>
    </submittedName>
</protein>
<dbReference type="FunFam" id="3.40.50.720:FF:000084">
    <property type="entry name" value="Short-chain dehydrogenase reductase"/>
    <property type="match status" value="1"/>
</dbReference>
<sequence>MGSRLAGRTAIITGAGSMQGMGFATARLFAREGASVMLTDLDEAVAAAAAAAIVQEGGIALSRSQDVRQESGWQEMAASMVERFGRIDILINNAGMYYADYISDTPVGMLDRLVEVNVRGAFLGCQTVIPHMRANGGGSIVNISSVAALIGVHRSAAYAATKGAVRAMSKSVALDEAPYGIRCNSVHPGTIETAMVGELLKGDPAAINAATAPIPMGRMGRPEDVANMSLFLASDEASYVTGAEFVVDGGLSIA</sequence>
<dbReference type="Pfam" id="PF13561">
    <property type="entry name" value="adh_short_C2"/>
    <property type="match status" value="1"/>
</dbReference>
<evidence type="ECO:0000256" key="3">
    <source>
        <dbReference type="ARBA" id="ARBA00051383"/>
    </source>
</evidence>
<evidence type="ECO:0000313" key="5">
    <source>
        <dbReference type="Proteomes" id="UP000576821"/>
    </source>
</evidence>
<dbReference type="Gene3D" id="3.40.50.720">
    <property type="entry name" value="NAD(P)-binding Rossmann-like Domain"/>
    <property type="match status" value="1"/>
</dbReference>
<evidence type="ECO:0000313" key="4">
    <source>
        <dbReference type="EMBL" id="NIJ17824.1"/>
    </source>
</evidence>
<comment type="caution">
    <text evidence="4">The sequence shown here is derived from an EMBL/GenBank/DDBJ whole genome shotgun (WGS) entry which is preliminary data.</text>
</comment>
<dbReference type="PANTHER" id="PTHR24321">
    <property type="entry name" value="DEHYDROGENASES, SHORT CHAIN"/>
    <property type="match status" value="1"/>
</dbReference>
<dbReference type="GO" id="GO:0016491">
    <property type="term" value="F:oxidoreductase activity"/>
    <property type="evidence" value="ECO:0007669"/>
    <property type="project" value="UniProtKB-KW"/>
</dbReference>
<comment type="catalytic activity">
    <reaction evidence="3">
        <text>2,5-dichlorocyclohexa-2,5-dien-1,4-diol + NAD(+) = 2,5-dichlorohydroquinone + NADH + H(+)</text>
        <dbReference type="Rhea" id="RHEA:15741"/>
        <dbReference type="ChEBI" id="CHEBI:15378"/>
        <dbReference type="ChEBI" id="CHEBI:27545"/>
        <dbReference type="ChEBI" id="CHEBI:28975"/>
        <dbReference type="ChEBI" id="CHEBI:57540"/>
        <dbReference type="ChEBI" id="CHEBI:57945"/>
    </reaction>
</comment>
<evidence type="ECO:0000256" key="2">
    <source>
        <dbReference type="ARBA" id="ARBA00023002"/>
    </source>
</evidence>
<dbReference type="PRINTS" id="PR00081">
    <property type="entry name" value="GDHRDH"/>
</dbReference>
<organism evidence="4 5">
    <name type="scientific">Sphingobium vermicomposti</name>
    <dbReference type="NCBI Taxonomy" id="529005"/>
    <lineage>
        <taxon>Bacteria</taxon>
        <taxon>Pseudomonadati</taxon>
        <taxon>Pseudomonadota</taxon>
        <taxon>Alphaproteobacteria</taxon>
        <taxon>Sphingomonadales</taxon>
        <taxon>Sphingomonadaceae</taxon>
        <taxon>Sphingobium</taxon>
    </lineage>
</organism>
<dbReference type="InterPro" id="IPR020904">
    <property type="entry name" value="Sc_DH/Rdtase_CS"/>
</dbReference>
<accession>A0A846MCD8</accession>
<dbReference type="RefSeq" id="WP_243855774.1">
    <property type="nucleotide sequence ID" value="NZ_JAASQR010000004.1"/>
</dbReference>
<proteinExistence type="inferred from homology"/>
<dbReference type="EMBL" id="JAASQR010000004">
    <property type="protein sequence ID" value="NIJ17824.1"/>
    <property type="molecule type" value="Genomic_DNA"/>
</dbReference>
<keyword evidence="2" id="KW-0560">Oxidoreductase</keyword>
<evidence type="ECO:0000256" key="1">
    <source>
        <dbReference type="ARBA" id="ARBA00006484"/>
    </source>
</evidence>
<keyword evidence="5" id="KW-1185">Reference proteome</keyword>
<name>A0A846MCD8_9SPHN</name>
<comment type="similarity">
    <text evidence="1">Belongs to the short-chain dehydrogenases/reductases (SDR) family.</text>
</comment>
<reference evidence="4 5" key="1">
    <citation type="submission" date="2020-03" db="EMBL/GenBank/DDBJ databases">
        <title>Genomic Encyclopedia of Type Strains, Phase IV (KMG-IV): sequencing the most valuable type-strain genomes for metagenomic binning, comparative biology and taxonomic classification.</title>
        <authorList>
            <person name="Goeker M."/>
        </authorList>
    </citation>
    <scope>NUCLEOTIDE SEQUENCE [LARGE SCALE GENOMIC DNA]</scope>
    <source>
        <strain evidence="4 5">DSM 21299</strain>
    </source>
</reference>
<gene>
    <name evidence="4" type="ORF">FHS54_002824</name>
</gene>
<dbReference type="InterPro" id="IPR002347">
    <property type="entry name" value="SDR_fam"/>
</dbReference>
<dbReference type="SUPFAM" id="SSF51735">
    <property type="entry name" value="NAD(P)-binding Rossmann-fold domains"/>
    <property type="match status" value="1"/>
</dbReference>
<dbReference type="NCBIfam" id="NF005559">
    <property type="entry name" value="PRK07231.1"/>
    <property type="match status" value="1"/>
</dbReference>
<dbReference type="Proteomes" id="UP000576821">
    <property type="component" value="Unassembled WGS sequence"/>
</dbReference>
<dbReference type="PANTHER" id="PTHR24321:SF15">
    <property type="entry name" value="OXIDOREDUCTASE UCPA"/>
    <property type="match status" value="1"/>
</dbReference>
<dbReference type="PRINTS" id="PR00080">
    <property type="entry name" value="SDRFAMILY"/>
</dbReference>
<dbReference type="InterPro" id="IPR036291">
    <property type="entry name" value="NAD(P)-bd_dom_sf"/>
</dbReference>
<dbReference type="PROSITE" id="PS00061">
    <property type="entry name" value="ADH_SHORT"/>
    <property type="match status" value="1"/>
</dbReference>
<dbReference type="AlphaFoldDB" id="A0A846MCD8"/>